<proteinExistence type="predicted"/>
<keyword evidence="4" id="KW-1185">Reference proteome</keyword>
<dbReference type="RefSeq" id="XP_025368595.1">
    <property type="nucleotide sequence ID" value="XM_025515679.1"/>
</dbReference>
<dbReference type="Proteomes" id="UP000245783">
    <property type="component" value="Unassembled WGS sequence"/>
</dbReference>
<name>A0A316W192_9BASI</name>
<evidence type="ECO:0000313" key="4">
    <source>
        <dbReference type="Proteomes" id="UP000245783"/>
    </source>
</evidence>
<organism evidence="3 4">
    <name type="scientific">Ceraceosorus guamensis</name>
    <dbReference type="NCBI Taxonomy" id="1522189"/>
    <lineage>
        <taxon>Eukaryota</taxon>
        <taxon>Fungi</taxon>
        <taxon>Dikarya</taxon>
        <taxon>Basidiomycota</taxon>
        <taxon>Ustilaginomycotina</taxon>
        <taxon>Exobasidiomycetes</taxon>
        <taxon>Ceraceosorales</taxon>
        <taxon>Ceraceosoraceae</taxon>
        <taxon>Ceraceosorus</taxon>
    </lineage>
</organism>
<gene>
    <name evidence="3" type="ORF">IE81DRAFT_342086</name>
</gene>
<keyword evidence="2" id="KW-0732">Signal</keyword>
<feature type="signal peptide" evidence="2">
    <location>
        <begin position="1"/>
        <end position="24"/>
    </location>
</feature>
<feature type="compositionally biased region" description="Basic and acidic residues" evidence="1">
    <location>
        <begin position="107"/>
        <end position="118"/>
    </location>
</feature>
<dbReference type="InParanoid" id="A0A316W192"/>
<protein>
    <submittedName>
        <fullName evidence="3">Uncharacterized protein</fullName>
    </submittedName>
</protein>
<feature type="region of interest" description="Disordered" evidence="1">
    <location>
        <begin position="73"/>
        <end position="164"/>
    </location>
</feature>
<dbReference type="GeneID" id="37037549"/>
<dbReference type="EMBL" id="KZ819393">
    <property type="protein sequence ID" value="PWN41435.1"/>
    <property type="molecule type" value="Genomic_DNA"/>
</dbReference>
<reference evidence="3 4" key="1">
    <citation type="journal article" date="2018" name="Mol. Biol. Evol.">
        <title>Broad Genomic Sampling Reveals a Smut Pathogenic Ancestry of the Fungal Clade Ustilaginomycotina.</title>
        <authorList>
            <person name="Kijpornyongpan T."/>
            <person name="Mondo S.J."/>
            <person name="Barry K."/>
            <person name="Sandor L."/>
            <person name="Lee J."/>
            <person name="Lipzen A."/>
            <person name="Pangilinan J."/>
            <person name="LaButti K."/>
            <person name="Hainaut M."/>
            <person name="Henrissat B."/>
            <person name="Grigoriev I.V."/>
            <person name="Spatafora J.W."/>
            <person name="Aime M.C."/>
        </authorList>
    </citation>
    <scope>NUCLEOTIDE SEQUENCE [LARGE SCALE GENOMIC DNA]</scope>
    <source>
        <strain evidence="3 4">MCA 4658</strain>
    </source>
</reference>
<feature type="compositionally biased region" description="Polar residues" evidence="1">
    <location>
        <begin position="82"/>
        <end position="98"/>
    </location>
</feature>
<evidence type="ECO:0000313" key="3">
    <source>
        <dbReference type="EMBL" id="PWN41435.1"/>
    </source>
</evidence>
<accession>A0A316W192</accession>
<sequence length="164" mass="18115">MRLSTVSLSLLSTLALTLSECAQARTIIMPRTPTPFNTPNLNAPHALPISSRRAQEAHARSISYEEDARAISGGSAHEMLRSTGQSDLESESEASQLARSVGMEVGSVREKRDVRAHEEEQEQEEEEKRGSRSSAAWSREEKRQKSKRRAAAAWQSADAEVKLV</sequence>
<evidence type="ECO:0000256" key="1">
    <source>
        <dbReference type="SAM" id="MobiDB-lite"/>
    </source>
</evidence>
<evidence type="ECO:0000256" key="2">
    <source>
        <dbReference type="SAM" id="SignalP"/>
    </source>
</evidence>
<dbReference type="AlphaFoldDB" id="A0A316W192"/>
<feature type="chain" id="PRO_5016300534" evidence="2">
    <location>
        <begin position="25"/>
        <end position="164"/>
    </location>
</feature>